<dbReference type="AlphaFoldDB" id="A0A7C8I2E1"/>
<organism evidence="2 3">
    <name type="scientific">Massariosphaeria phaeospora</name>
    <dbReference type="NCBI Taxonomy" id="100035"/>
    <lineage>
        <taxon>Eukaryota</taxon>
        <taxon>Fungi</taxon>
        <taxon>Dikarya</taxon>
        <taxon>Ascomycota</taxon>
        <taxon>Pezizomycotina</taxon>
        <taxon>Dothideomycetes</taxon>
        <taxon>Pleosporomycetidae</taxon>
        <taxon>Pleosporales</taxon>
        <taxon>Pleosporales incertae sedis</taxon>
        <taxon>Massariosphaeria</taxon>
    </lineage>
</organism>
<reference evidence="2 3" key="1">
    <citation type="submission" date="2020-01" db="EMBL/GenBank/DDBJ databases">
        <authorList>
            <consortium name="DOE Joint Genome Institute"/>
            <person name="Haridas S."/>
            <person name="Albert R."/>
            <person name="Binder M."/>
            <person name="Bloem J."/>
            <person name="Labutti K."/>
            <person name="Salamov A."/>
            <person name="Andreopoulos B."/>
            <person name="Baker S.E."/>
            <person name="Barry K."/>
            <person name="Bills G."/>
            <person name="Bluhm B.H."/>
            <person name="Cannon C."/>
            <person name="Castanera R."/>
            <person name="Culley D.E."/>
            <person name="Daum C."/>
            <person name="Ezra D."/>
            <person name="Gonzalez J.B."/>
            <person name="Henrissat B."/>
            <person name="Kuo A."/>
            <person name="Liang C."/>
            <person name="Lipzen A."/>
            <person name="Lutzoni F."/>
            <person name="Magnuson J."/>
            <person name="Mondo S."/>
            <person name="Nolan M."/>
            <person name="Ohm R."/>
            <person name="Pangilinan J."/>
            <person name="Park H.-J.H."/>
            <person name="Ramirez L."/>
            <person name="Alfaro M."/>
            <person name="Sun H."/>
            <person name="Tritt A."/>
            <person name="Yoshinaga Y."/>
            <person name="Zwiers L.-H.L."/>
            <person name="Turgeon B.G."/>
            <person name="Goodwin S.B."/>
            <person name="Spatafora J.W."/>
            <person name="Crous P.W."/>
            <person name="Grigoriev I.V."/>
        </authorList>
    </citation>
    <scope>NUCLEOTIDE SEQUENCE [LARGE SCALE GENOMIC DNA]</scope>
    <source>
        <strain evidence="2 3">CBS 611.86</strain>
    </source>
</reference>
<dbReference type="Proteomes" id="UP000481861">
    <property type="component" value="Unassembled WGS sequence"/>
</dbReference>
<sequence length="461" mass="49749">MEQQEAFKVLIGHGVGNFRLVFEVEHLPPVQLNNPVVGDDMDVDQTVGGNLANDGNGDVTMVDSPETTPHDANGTNTAPLEVNSQENIRRTVPVADMLGTQRLPIPDVRPPVGNVQLPSIADLQLPVANVRNTAKSDKGVDETAPLAAVPESTSGDLHAAAPDATDVQNKAKPDQGVDETARPAAKAGESTSSAVKPIFDAAPVAEALKPGAMIGGSFITDRMLHDGPKIFKKVWDPKTKRIKRVYLPKKAVTTADKPVDKQWKPFAKAANPVPVASKPVAKKWNPFGKDNEPVTKPTIPDATVGVVNTGAPNAKVGFTNTDEPKTALEQEREKARENDDLDRADDHQPKTPLEQMGVGKVNESKPVTRRKGPFRTWTQTEDQKMIGGWLRNETARAIADSLPQRTVIAVSSRIAKMKHRNILAQIEVEGEYKRVFVGFPKDPSWVPDADPNVPDVGGSTT</sequence>
<evidence type="ECO:0000313" key="3">
    <source>
        <dbReference type="Proteomes" id="UP000481861"/>
    </source>
</evidence>
<evidence type="ECO:0000256" key="1">
    <source>
        <dbReference type="SAM" id="MobiDB-lite"/>
    </source>
</evidence>
<feature type="compositionally biased region" description="Basic and acidic residues" evidence="1">
    <location>
        <begin position="322"/>
        <end position="338"/>
    </location>
</feature>
<accession>A0A7C8I2E1</accession>
<dbReference type="EMBL" id="JAADJZ010000017">
    <property type="protein sequence ID" value="KAF2869054.1"/>
    <property type="molecule type" value="Genomic_DNA"/>
</dbReference>
<evidence type="ECO:0008006" key="4">
    <source>
        <dbReference type="Google" id="ProtNLM"/>
    </source>
</evidence>
<proteinExistence type="predicted"/>
<feature type="region of interest" description="Disordered" evidence="1">
    <location>
        <begin position="134"/>
        <end position="191"/>
    </location>
</feature>
<gene>
    <name evidence="2" type="ORF">BDV95DRAFT_609301</name>
</gene>
<comment type="caution">
    <text evidence="2">The sequence shown here is derived from an EMBL/GenBank/DDBJ whole genome shotgun (WGS) entry which is preliminary data.</text>
</comment>
<evidence type="ECO:0000313" key="2">
    <source>
        <dbReference type="EMBL" id="KAF2869054.1"/>
    </source>
</evidence>
<name>A0A7C8I2E1_9PLEO</name>
<feature type="compositionally biased region" description="Basic and acidic residues" evidence="1">
    <location>
        <begin position="169"/>
        <end position="181"/>
    </location>
</feature>
<keyword evidence="3" id="KW-1185">Reference proteome</keyword>
<feature type="region of interest" description="Disordered" evidence="1">
    <location>
        <begin position="281"/>
        <end position="356"/>
    </location>
</feature>
<protein>
    <recommendedName>
        <fullName evidence="4">Myb-like domain-containing protein</fullName>
    </recommendedName>
</protein>